<keyword evidence="9" id="KW-0560">Oxidoreductase</keyword>
<evidence type="ECO:0000256" key="1">
    <source>
        <dbReference type="ARBA" id="ARBA00001201"/>
    </source>
</evidence>
<dbReference type="GO" id="GO:0071949">
    <property type="term" value="F:FAD binding"/>
    <property type="evidence" value="ECO:0007669"/>
    <property type="project" value="InterPro"/>
</dbReference>
<comment type="caution">
    <text evidence="18">The sequence shown here is derived from an EMBL/GenBank/DDBJ whole genome shotgun (WGS) entry which is preliminary data.</text>
</comment>
<evidence type="ECO:0000256" key="13">
    <source>
        <dbReference type="PIRSR" id="PIRSR000168-1"/>
    </source>
</evidence>
<feature type="binding site" evidence="14">
    <location>
        <position position="134"/>
    </location>
    <ligand>
        <name>FAD</name>
        <dbReference type="ChEBI" id="CHEBI:57692"/>
    </ligand>
</feature>
<name>A0AAD5Y9P7_9FUNG</name>
<evidence type="ECO:0000256" key="11">
    <source>
        <dbReference type="ARBA" id="ARBA00023140"/>
    </source>
</evidence>
<organism evidence="18 19">
    <name type="scientific">Boothiomyces macroporosus</name>
    <dbReference type="NCBI Taxonomy" id="261099"/>
    <lineage>
        <taxon>Eukaryota</taxon>
        <taxon>Fungi</taxon>
        <taxon>Fungi incertae sedis</taxon>
        <taxon>Chytridiomycota</taxon>
        <taxon>Chytridiomycota incertae sedis</taxon>
        <taxon>Chytridiomycetes</taxon>
        <taxon>Rhizophydiales</taxon>
        <taxon>Terramycetaceae</taxon>
        <taxon>Boothiomyces</taxon>
    </lineage>
</organism>
<dbReference type="GO" id="GO:0003997">
    <property type="term" value="F:acyl-CoA oxidase activity"/>
    <property type="evidence" value="ECO:0007669"/>
    <property type="project" value="UniProtKB-EC"/>
</dbReference>
<feature type="domain" description="Acyl-CoA oxidase C-terminal" evidence="15">
    <location>
        <begin position="457"/>
        <end position="573"/>
    </location>
</feature>
<sequence>MFEPVNLNKHLEPDNREKRQRFKEFLKDPIFVPRYDASLRYEREIALERLKRVADAGWFVSDPGFISVFDFEKNPLNIFAAHEVCGNVEGSFTTKMTVQFNLFGGTVIKLGSERHRKILEQIDSLDAVGCFGLTELGYGNNAVEMETTAVWDGNTREWIINTPTVLAQKYWITNGAVHAKWVCVFGTLLLILAQTTVNGKDEGIHVFLVRIRNENMTVCQGVQVDEMGYKLGCNGVDNAKLTFTNVRIPAENILNKYADIDENGVLKCSIKSRRARFLVVADQLLAGRLCIAAMSIGGTKKCLNIAFRYAASRLTVGPTGKSDTPILNYQLQQNALIPLLARTIALNFGFCYIKQYWATHTEEQHSEIVRLCCVIKPLITWNFERVASISRERCGGQGYLACNELGPAIGFSHAGITAEGDNSVLMQKVAKELLADLNMGKISYPDIEQKQYDPSSFESLVELMKLKENLLINDLNTVLGEKMAQGKHLFDVWMYQESDLIQATSKAYGERVCVEQMLISINAESDIPTKQVIQRICHLFMLDSIRKDLPFFLVRKIFTPENGKLLIEMYLESIRGFMPYVPDTLKALDIKEHLMFAPIAHDWAEFNKSDNRGETIKSRL</sequence>
<feature type="domain" description="Acyl-CoA oxidase C-alpha1" evidence="17">
    <location>
        <begin position="284"/>
        <end position="434"/>
    </location>
</feature>
<keyword evidence="8" id="KW-0276">Fatty acid metabolism</keyword>
<dbReference type="EMBL" id="JADGKB010000016">
    <property type="protein sequence ID" value="KAJ3259690.1"/>
    <property type="molecule type" value="Genomic_DNA"/>
</dbReference>
<evidence type="ECO:0000256" key="12">
    <source>
        <dbReference type="PIRNR" id="PIRNR000168"/>
    </source>
</evidence>
<evidence type="ECO:0000259" key="17">
    <source>
        <dbReference type="Pfam" id="PF22924"/>
    </source>
</evidence>
<keyword evidence="7 12" id="KW-0274">FAD</keyword>
<evidence type="ECO:0000256" key="5">
    <source>
        <dbReference type="ARBA" id="ARBA00006288"/>
    </source>
</evidence>
<dbReference type="PANTHER" id="PTHR10909">
    <property type="entry name" value="ELECTRON TRANSPORT OXIDOREDUCTASE"/>
    <property type="match status" value="1"/>
</dbReference>
<evidence type="ECO:0000256" key="6">
    <source>
        <dbReference type="ARBA" id="ARBA00022630"/>
    </source>
</evidence>
<dbReference type="PIRSF" id="PIRSF000168">
    <property type="entry name" value="Acyl-CoA_oxidase"/>
    <property type="match status" value="1"/>
</dbReference>
<comment type="similarity">
    <text evidence="5 12">Belongs to the acyl-CoA oxidase family.</text>
</comment>
<dbReference type="SUPFAM" id="SSF47203">
    <property type="entry name" value="Acyl-CoA dehydrogenase C-terminal domain-like"/>
    <property type="match status" value="2"/>
</dbReference>
<comment type="pathway">
    <text evidence="4">Lipid metabolism; peroxisomal fatty acid beta-oxidation.</text>
</comment>
<evidence type="ECO:0000256" key="14">
    <source>
        <dbReference type="PIRSR" id="PIRSR000168-2"/>
    </source>
</evidence>
<dbReference type="PANTHER" id="PTHR10909:SF382">
    <property type="entry name" value="ACYL-COENZYME A OXIDASE"/>
    <property type="match status" value="1"/>
</dbReference>
<dbReference type="InterPro" id="IPR002655">
    <property type="entry name" value="Acyl-CoA_oxidase_C"/>
</dbReference>
<evidence type="ECO:0000256" key="2">
    <source>
        <dbReference type="ARBA" id="ARBA00001974"/>
    </source>
</evidence>
<comment type="catalytic activity">
    <reaction evidence="1">
        <text>a 2,3-saturated acyl-CoA + O2 = a (2E)-enoyl-CoA + H2O2</text>
        <dbReference type="Rhea" id="RHEA:38959"/>
        <dbReference type="ChEBI" id="CHEBI:15379"/>
        <dbReference type="ChEBI" id="CHEBI:16240"/>
        <dbReference type="ChEBI" id="CHEBI:58856"/>
        <dbReference type="ChEBI" id="CHEBI:65111"/>
        <dbReference type="EC" id="1.3.3.6"/>
    </reaction>
</comment>
<dbReference type="FunFam" id="2.40.110.10:FF:000005">
    <property type="entry name" value="Acyl-coenzyme A oxidase"/>
    <property type="match status" value="1"/>
</dbReference>
<keyword evidence="6 12" id="KW-0285">Flavoprotein</keyword>
<comment type="cofactor">
    <cofactor evidence="2">
        <name>FAD</name>
        <dbReference type="ChEBI" id="CHEBI:57692"/>
    </cofactor>
</comment>
<dbReference type="GO" id="GO:0033540">
    <property type="term" value="P:fatty acid beta-oxidation using acyl-CoA oxidase"/>
    <property type="evidence" value="ECO:0007669"/>
    <property type="project" value="TreeGrafter"/>
</dbReference>
<evidence type="ECO:0000256" key="9">
    <source>
        <dbReference type="ARBA" id="ARBA00023002"/>
    </source>
</evidence>
<dbReference type="InterPro" id="IPR046373">
    <property type="entry name" value="Acyl-CoA_Oxase/DH_mid-dom_sf"/>
</dbReference>
<dbReference type="SUPFAM" id="SSF56645">
    <property type="entry name" value="Acyl-CoA dehydrogenase NM domain-like"/>
    <property type="match status" value="1"/>
</dbReference>
<dbReference type="GO" id="GO:0005777">
    <property type="term" value="C:peroxisome"/>
    <property type="evidence" value="ECO:0007669"/>
    <property type="project" value="UniProtKB-SubCell"/>
</dbReference>
<gene>
    <name evidence="18" type="primary">ACOX3</name>
    <name evidence="18" type="ORF">HK103_001951</name>
</gene>
<dbReference type="GO" id="GO:0005504">
    <property type="term" value="F:fatty acid binding"/>
    <property type="evidence" value="ECO:0007669"/>
    <property type="project" value="TreeGrafter"/>
</dbReference>
<dbReference type="Pfam" id="PF01756">
    <property type="entry name" value="ACOX"/>
    <property type="match status" value="1"/>
</dbReference>
<dbReference type="FunFam" id="1.20.140.10:FF:000010">
    <property type="entry name" value="Acyl-coenzyme A oxidase"/>
    <property type="match status" value="1"/>
</dbReference>
<evidence type="ECO:0000259" key="16">
    <source>
        <dbReference type="Pfam" id="PF02770"/>
    </source>
</evidence>
<keyword evidence="19" id="KW-1185">Reference proteome</keyword>
<keyword evidence="11" id="KW-0576">Peroxisome</keyword>
<evidence type="ECO:0000313" key="18">
    <source>
        <dbReference type="EMBL" id="KAJ3259690.1"/>
    </source>
</evidence>
<evidence type="ECO:0000259" key="15">
    <source>
        <dbReference type="Pfam" id="PF01756"/>
    </source>
</evidence>
<dbReference type="InterPro" id="IPR006091">
    <property type="entry name" value="Acyl-CoA_Oxase/DH_mid-dom"/>
</dbReference>
<dbReference type="Gene3D" id="2.40.110.10">
    <property type="entry name" value="Butyryl-CoA Dehydrogenase, subunit A, domain 2"/>
    <property type="match status" value="1"/>
</dbReference>
<dbReference type="InterPro" id="IPR009100">
    <property type="entry name" value="AcylCoA_DH/oxidase_NM_dom_sf"/>
</dbReference>
<evidence type="ECO:0000313" key="19">
    <source>
        <dbReference type="Proteomes" id="UP001210925"/>
    </source>
</evidence>
<keyword evidence="10" id="KW-0443">Lipid metabolism</keyword>
<evidence type="ECO:0000256" key="7">
    <source>
        <dbReference type="ARBA" id="ARBA00022827"/>
    </source>
</evidence>
<dbReference type="Proteomes" id="UP001210925">
    <property type="component" value="Unassembled WGS sequence"/>
</dbReference>
<proteinExistence type="inferred from homology"/>
<feature type="domain" description="Acyl-CoA oxidase/dehydrogenase middle" evidence="16">
    <location>
        <begin position="130"/>
        <end position="246"/>
    </location>
</feature>
<evidence type="ECO:0000256" key="3">
    <source>
        <dbReference type="ARBA" id="ARBA00004275"/>
    </source>
</evidence>
<feature type="active site" description="Proton acceptor" evidence="13">
    <location>
        <position position="419"/>
    </location>
</feature>
<dbReference type="Pfam" id="PF22924">
    <property type="entry name" value="ACOX_C_alpha1"/>
    <property type="match status" value="1"/>
</dbReference>
<dbReference type="InterPro" id="IPR055060">
    <property type="entry name" value="ACOX_C_alpha1"/>
</dbReference>
<dbReference type="Gene3D" id="1.20.140.10">
    <property type="entry name" value="Butyryl-CoA Dehydrogenase, subunit A, domain 3"/>
    <property type="match status" value="2"/>
</dbReference>
<dbReference type="InterPro" id="IPR012258">
    <property type="entry name" value="Acyl-CoA_oxidase"/>
</dbReference>
<dbReference type="GO" id="GO:0055088">
    <property type="term" value="P:lipid homeostasis"/>
    <property type="evidence" value="ECO:0007669"/>
    <property type="project" value="TreeGrafter"/>
</dbReference>
<dbReference type="Pfam" id="PF02770">
    <property type="entry name" value="Acyl-CoA_dh_M"/>
    <property type="match status" value="1"/>
</dbReference>
<evidence type="ECO:0000256" key="4">
    <source>
        <dbReference type="ARBA" id="ARBA00004846"/>
    </source>
</evidence>
<accession>A0AAD5Y9P7</accession>
<dbReference type="AlphaFoldDB" id="A0AAD5Y9P7"/>
<comment type="subcellular location">
    <subcellularLocation>
        <location evidence="3">Peroxisome</location>
    </subcellularLocation>
</comment>
<evidence type="ECO:0000256" key="10">
    <source>
        <dbReference type="ARBA" id="ARBA00023098"/>
    </source>
</evidence>
<evidence type="ECO:0000256" key="8">
    <source>
        <dbReference type="ARBA" id="ARBA00022832"/>
    </source>
</evidence>
<protein>
    <recommendedName>
        <fullName evidence="12">Acyl-coenzyme A oxidase</fullName>
    </recommendedName>
</protein>
<dbReference type="InterPro" id="IPR036250">
    <property type="entry name" value="AcylCo_DH-like_C"/>
</dbReference>
<reference evidence="18" key="1">
    <citation type="submission" date="2020-05" db="EMBL/GenBank/DDBJ databases">
        <title>Phylogenomic resolution of chytrid fungi.</title>
        <authorList>
            <person name="Stajich J.E."/>
            <person name="Amses K."/>
            <person name="Simmons R."/>
            <person name="Seto K."/>
            <person name="Myers J."/>
            <person name="Bonds A."/>
            <person name="Quandt C.A."/>
            <person name="Barry K."/>
            <person name="Liu P."/>
            <person name="Grigoriev I."/>
            <person name="Longcore J.E."/>
            <person name="James T.Y."/>
        </authorList>
    </citation>
    <scope>NUCLEOTIDE SEQUENCE</scope>
    <source>
        <strain evidence="18">PLAUS21</strain>
    </source>
</reference>